<accession>A0A6L5YZC8</accession>
<keyword evidence="3" id="KW-1185">Reference proteome</keyword>
<proteinExistence type="predicted"/>
<organism evidence="2 3">
    <name type="scientific">Halovulum marinum</name>
    <dbReference type="NCBI Taxonomy" id="2662447"/>
    <lineage>
        <taxon>Bacteria</taxon>
        <taxon>Pseudomonadati</taxon>
        <taxon>Pseudomonadota</taxon>
        <taxon>Alphaproteobacteria</taxon>
        <taxon>Rhodobacterales</taxon>
        <taxon>Paracoccaceae</taxon>
        <taxon>Halovulum</taxon>
    </lineage>
</organism>
<reference evidence="2 3" key="1">
    <citation type="submission" date="2019-10" db="EMBL/GenBank/DDBJ databases">
        <title>Cognatihalovulum marinum gen. nov. sp. nov., a new member of the family Rhodobacteraceae isolated from deep seawater of the Northwest Indian Ocean.</title>
        <authorList>
            <person name="Ruan C."/>
            <person name="Wang J."/>
            <person name="Zheng X."/>
            <person name="Song L."/>
            <person name="Zhu Y."/>
            <person name="Huang Y."/>
            <person name="Lu Z."/>
            <person name="Du W."/>
            <person name="Huang L."/>
            <person name="Dai X."/>
        </authorList>
    </citation>
    <scope>NUCLEOTIDE SEQUENCE [LARGE SCALE GENOMIC DNA]</scope>
    <source>
        <strain evidence="2 3">2CG4</strain>
    </source>
</reference>
<dbReference type="EMBL" id="WIND01000004">
    <property type="protein sequence ID" value="MSU89636.1"/>
    <property type="molecule type" value="Genomic_DNA"/>
</dbReference>
<gene>
    <name evidence="2" type="ORF">GE300_08400</name>
</gene>
<name>A0A6L5YZC8_9RHOB</name>
<evidence type="ECO:0000313" key="2">
    <source>
        <dbReference type="EMBL" id="MSU89636.1"/>
    </source>
</evidence>
<feature type="compositionally biased region" description="Low complexity" evidence="1">
    <location>
        <begin position="42"/>
        <end position="51"/>
    </location>
</feature>
<evidence type="ECO:0000313" key="3">
    <source>
        <dbReference type="Proteomes" id="UP000474957"/>
    </source>
</evidence>
<sequence>MPPACAAPGRCWPPPSRCRCSRATASTFPRYPRRKRPPPAAARPGAAGAAAQTSRITSLSIDSQ</sequence>
<evidence type="ECO:0000256" key="1">
    <source>
        <dbReference type="SAM" id="MobiDB-lite"/>
    </source>
</evidence>
<comment type="caution">
    <text evidence="2">The sequence shown here is derived from an EMBL/GenBank/DDBJ whole genome shotgun (WGS) entry which is preliminary data.</text>
</comment>
<dbReference type="AlphaFoldDB" id="A0A6L5YZC8"/>
<feature type="compositionally biased region" description="Polar residues" evidence="1">
    <location>
        <begin position="52"/>
        <end position="64"/>
    </location>
</feature>
<protein>
    <submittedName>
        <fullName evidence="2">Uncharacterized protein</fullName>
    </submittedName>
</protein>
<dbReference type="Proteomes" id="UP000474957">
    <property type="component" value="Unassembled WGS sequence"/>
</dbReference>
<feature type="region of interest" description="Disordered" evidence="1">
    <location>
        <begin position="29"/>
        <end position="64"/>
    </location>
</feature>